<dbReference type="Proteomes" id="UP000199370">
    <property type="component" value="Unassembled WGS sequence"/>
</dbReference>
<accession>A0A1H0BP28</accession>
<dbReference type="EMBL" id="FNIA01000045">
    <property type="protein sequence ID" value="SDN47351.1"/>
    <property type="molecule type" value="Genomic_DNA"/>
</dbReference>
<evidence type="ECO:0000259" key="2">
    <source>
        <dbReference type="Pfam" id="PF01602"/>
    </source>
</evidence>
<keyword evidence="4" id="KW-1185">Reference proteome</keyword>
<gene>
    <name evidence="3" type="ORF">SAMN05192554_1458</name>
</gene>
<dbReference type="PANTHER" id="PTHR12697:SF5">
    <property type="entry name" value="DEOXYHYPUSINE HYDROXYLASE"/>
    <property type="match status" value="1"/>
</dbReference>
<dbReference type="InterPro" id="IPR016024">
    <property type="entry name" value="ARM-type_fold"/>
</dbReference>
<evidence type="ECO:0000313" key="3">
    <source>
        <dbReference type="EMBL" id="SDN47351.1"/>
    </source>
</evidence>
<protein>
    <submittedName>
        <fullName evidence="3">Adaptin N terminal region</fullName>
    </submittedName>
</protein>
<feature type="region of interest" description="Disordered" evidence="1">
    <location>
        <begin position="1"/>
        <end position="24"/>
    </location>
</feature>
<dbReference type="PANTHER" id="PTHR12697">
    <property type="entry name" value="PBS LYASE HEAT-LIKE PROTEIN"/>
    <property type="match status" value="1"/>
</dbReference>
<proteinExistence type="predicted"/>
<dbReference type="SUPFAM" id="SSF48371">
    <property type="entry name" value="ARM repeat"/>
    <property type="match status" value="2"/>
</dbReference>
<feature type="compositionally biased region" description="Acidic residues" evidence="1">
    <location>
        <begin position="1"/>
        <end position="11"/>
    </location>
</feature>
<reference evidence="3 4" key="1">
    <citation type="submission" date="2016-10" db="EMBL/GenBank/DDBJ databases">
        <authorList>
            <person name="de Groot N.N."/>
        </authorList>
    </citation>
    <scope>NUCLEOTIDE SEQUENCE [LARGE SCALE GENOMIC DNA]</scope>
    <source>
        <strain evidence="4">EB21,IBRC-M 10013,KCTC 4048</strain>
    </source>
</reference>
<evidence type="ECO:0000313" key="4">
    <source>
        <dbReference type="Proteomes" id="UP000199370"/>
    </source>
</evidence>
<dbReference type="InterPro" id="IPR004155">
    <property type="entry name" value="PBS_lyase_HEAT"/>
</dbReference>
<dbReference type="GO" id="GO:0016491">
    <property type="term" value="F:oxidoreductase activity"/>
    <property type="evidence" value="ECO:0007669"/>
    <property type="project" value="TreeGrafter"/>
</dbReference>
<name>A0A1H0BP28_9EURY</name>
<dbReference type="STRING" id="996166.SAMN05192554_1458"/>
<evidence type="ECO:0000256" key="1">
    <source>
        <dbReference type="SAM" id="MobiDB-lite"/>
    </source>
</evidence>
<dbReference type="InterPro" id="IPR002553">
    <property type="entry name" value="Clathrin/coatomer_adapt-like_N"/>
</dbReference>
<dbReference type="SMART" id="SM00567">
    <property type="entry name" value="EZ_HEAT"/>
    <property type="match status" value="8"/>
</dbReference>
<feature type="compositionally biased region" description="Basic and acidic residues" evidence="1">
    <location>
        <begin position="12"/>
        <end position="21"/>
    </location>
</feature>
<dbReference type="GO" id="GO:0006886">
    <property type="term" value="P:intracellular protein transport"/>
    <property type="evidence" value="ECO:0007669"/>
    <property type="project" value="InterPro"/>
</dbReference>
<sequence>MTEDSSNDPDDEARRAEELRTTVEPTTVTDETIDELCALLDGRHGRSDAHAALSKISTHPDCARRVAVALQPYLVHETRRTREEALDMLAWTARTDPDALETTVEWLFGHLDTEDEHVRATAVTALERLAEAEALILRSHVDELVDFLDDDALRADAVSLLATISHAYPEEIAPASDELLALSADETVDASAIPSPLGTVALVRPDIVDAVIELLRAELAAAERDPERIGIASTLGTIAVAYPEEAPMVVAELLSLAEGEPDERDADIDRGVVLSFVGSIGVAHPETVVPELSRLTALLDDDNRLVRSSAVEALGNIATVRPAAVRPALDDIVARFDGASEDLQFDVVTALGKVAAADPEAAPRIVATLDEWFDDDTADDGAAGGDAADQGLFGLAGSGQDAIGATHDDNQWQLQQEILRAYARIGAGSPDVLDPVMDDIRASLADENLSSEAAEALGAVGGARPDSVAPAVAGLHELLAEGPYWGRRAAASALGKVGAADPEVADLVVDDLQRRLADGNYAVRAAAAEALGRIATADPDVSARVRDEIQPLVDDDEPDVRSAALDAFGQLAAADRDTAERVVEDLQAGLSDVDPHVRSSAAKGLGTVGAAHPRLTATAVEALESRFECDEEYLSVRASIAEALRALAGTHSDTVTVSDAELQRVVDADVNLVVE</sequence>
<dbReference type="InterPro" id="IPR011989">
    <property type="entry name" value="ARM-like"/>
</dbReference>
<dbReference type="GO" id="GO:0016192">
    <property type="term" value="P:vesicle-mediated transport"/>
    <property type="evidence" value="ECO:0007669"/>
    <property type="project" value="InterPro"/>
</dbReference>
<dbReference type="Gene3D" id="1.25.10.10">
    <property type="entry name" value="Leucine-rich Repeat Variant"/>
    <property type="match status" value="4"/>
</dbReference>
<dbReference type="Pfam" id="PF01602">
    <property type="entry name" value="Adaptin_N"/>
    <property type="match status" value="1"/>
</dbReference>
<organism evidence="3 4">
    <name type="scientific">Haloarchaeobius iranensis</name>
    <dbReference type="NCBI Taxonomy" id="996166"/>
    <lineage>
        <taxon>Archaea</taxon>
        <taxon>Methanobacteriati</taxon>
        <taxon>Methanobacteriota</taxon>
        <taxon>Stenosarchaea group</taxon>
        <taxon>Halobacteria</taxon>
        <taxon>Halobacteriales</taxon>
        <taxon>Halorubellaceae</taxon>
        <taxon>Haloarchaeobius</taxon>
    </lineage>
</organism>
<dbReference type="GO" id="GO:0030117">
    <property type="term" value="C:membrane coat"/>
    <property type="evidence" value="ECO:0007669"/>
    <property type="project" value="InterPro"/>
</dbReference>
<feature type="domain" description="Clathrin/coatomer adaptor adaptin-like N-terminal" evidence="2">
    <location>
        <begin position="499"/>
        <end position="627"/>
    </location>
</feature>
<dbReference type="AlphaFoldDB" id="A0A1H0BP28"/>